<dbReference type="OrthoDB" id="5835829at2759"/>
<protein>
    <recommendedName>
        <fullName evidence="5">UDP-glucuronosyltransferase</fullName>
        <ecNumber evidence="5">2.4.1.17</ecNumber>
    </recommendedName>
</protein>
<comment type="similarity">
    <text evidence="1 4">Belongs to the UDP-glycosyltransferase family.</text>
</comment>
<dbReference type="PROSITE" id="PS00375">
    <property type="entry name" value="UDPGT"/>
    <property type="match status" value="1"/>
</dbReference>
<feature type="signal peptide" evidence="5">
    <location>
        <begin position="1"/>
        <end position="16"/>
    </location>
</feature>
<keyword evidence="5" id="KW-0812">Transmembrane</keyword>
<dbReference type="SUPFAM" id="SSF53756">
    <property type="entry name" value="UDP-Glycosyltransferase/glycogen phosphorylase"/>
    <property type="match status" value="1"/>
</dbReference>
<reference evidence="6" key="1">
    <citation type="submission" date="2021-12" db="EMBL/GenBank/DDBJ databases">
        <authorList>
            <person name="King R."/>
        </authorList>
    </citation>
    <scope>NUCLEOTIDE SEQUENCE</scope>
</reference>
<name>A0A9P0C0I3_CHRIL</name>
<dbReference type="CDD" id="cd03784">
    <property type="entry name" value="GT1_Gtf-like"/>
    <property type="match status" value="1"/>
</dbReference>
<dbReference type="EC" id="2.4.1.17" evidence="5"/>
<comment type="catalytic activity">
    <reaction evidence="5">
        <text>glucuronate acceptor + UDP-alpha-D-glucuronate = acceptor beta-D-glucuronoside + UDP + H(+)</text>
        <dbReference type="Rhea" id="RHEA:21032"/>
        <dbReference type="ChEBI" id="CHEBI:15378"/>
        <dbReference type="ChEBI" id="CHEBI:58052"/>
        <dbReference type="ChEBI" id="CHEBI:58223"/>
        <dbReference type="ChEBI" id="CHEBI:132367"/>
        <dbReference type="ChEBI" id="CHEBI:132368"/>
        <dbReference type="EC" id="2.4.1.17"/>
    </reaction>
</comment>
<dbReference type="Gene3D" id="3.40.50.2000">
    <property type="entry name" value="Glycogen Phosphorylase B"/>
    <property type="match status" value="2"/>
</dbReference>
<keyword evidence="5" id="KW-0472">Membrane</keyword>
<dbReference type="Pfam" id="PF00201">
    <property type="entry name" value="UDPGT"/>
    <property type="match status" value="1"/>
</dbReference>
<dbReference type="FunFam" id="3.40.50.2000:FF:000050">
    <property type="entry name" value="UDP-glucuronosyltransferase"/>
    <property type="match status" value="1"/>
</dbReference>
<keyword evidence="5" id="KW-1133">Transmembrane helix</keyword>
<evidence type="ECO:0000313" key="7">
    <source>
        <dbReference type="Proteomes" id="UP001154114"/>
    </source>
</evidence>
<proteinExistence type="inferred from homology"/>
<evidence type="ECO:0000256" key="2">
    <source>
        <dbReference type="ARBA" id="ARBA00022676"/>
    </source>
</evidence>
<keyword evidence="2 4" id="KW-0328">Glycosyltransferase</keyword>
<evidence type="ECO:0000256" key="1">
    <source>
        <dbReference type="ARBA" id="ARBA00009995"/>
    </source>
</evidence>
<dbReference type="GO" id="GO:0016020">
    <property type="term" value="C:membrane"/>
    <property type="evidence" value="ECO:0007669"/>
    <property type="project" value="UniProtKB-SubCell"/>
</dbReference>
<keyword evidence="3 4" id="KW-0808">Transferase</keyword>
<gene>
    <name evidence="6" type="ORF">CINC_LOCUS12084</name>
</gene>
<sequence length="519" mass="58299">MKLIIFLLYFVVNCDCYNILGIFPYNGRSHHIYYSSVVEELIRRGHTVTVINYHPMPKLPTLLQISLQDEHNASDNVNIEEQLKVLSHSDLSMAYDSAQAFKYLANTNCKKLVHNKEVQELIRSSKHFDLVIVEQFVTDCGLAIAHKLNAPTIGMTAHILMSWTYSRLGAPNHPAYVPNHYFACGTKPNFFNRIKSVILNFGMNLYYTHVIQSSDQEIVNEVYPGVPPLEDLARNISLIAINQYFPLTGSRLFGANVIEVGGIHIKANVPLEDKALKSFLDAASDGAVYVSFGSVASNFPKIITSEIIKWFENSKMRFVWKTDIKDWKPPSNVFVSQWIAQVPVLCHPNVVAFVSHSGMLSTSEAMHCGVPIVGVPLFGDQFANGQSAVESGLGVTVDVVTLSASVLEDAVTTILSEKYQKQAKKLSQLWKDRPLSPMDTAIFWMEYVARHQTAVDLKPPTTNLPFYQYIMIDVILVLGSVLIILIYIVVKIFKTLLTKLKTNTKVKETKRSNKTKKLK</sequence>
<keyword evidence="7" id="KW-1185">Reference proteome</keyword>
<evidence type="ECO:0000256" key="3">
    <source>
        <dbReference type="ARBA" id="ARBA00022679"/>
    </source>
</evidence>
<comment type="subcellular location">
    <subcellularLocation>
        <location evidence="5">Membrane</location>
        <topology evidence="5">Single-pass membrane protein</topology>
    </subcellularLocation>
</comment>
<dbReference type="AlphaFoldDB" id="A0A9P0C0I3"/>
<keyword evidence="5" id="KW-0732">Signal</keyword>
<dbReference type="GO" id="GO:0015020">
    <property type="term" value="F:glucuronosyltransferase activity"/>
    <property type="evidence" value="ECO:0007669"/>
    <property type="project" value="UniProtKB-EC"/>
</dbReference>
<evidence type="ECO:0000256" key="5">
    <source>
        <dbReference type="RuleBase" id="RU362059"/>
    </source>
</evidence>
<dbReference type="InterPro" id="IPR035595">
    <property type="entry name" value="UDP_glycos_trans_CS"/>
</dbReference>
<evidence type="ECO:0000313" key="6">
    <source>
        <dbReference type="EMBL" id="CAH0625487.1"/>
    </source>
</evidence>
<dbReference type="Proteomes" id="UP001154114">
    <property type="component" value="Chromosome 7"/>
</dbReference>
<evidence type="ECO:0000256" key="4">
    <source>
        <dbReference type="RuleBase" id="RU003718"/>
    </source>
</evidence>
<accession>A0A9P0C0I3</accession>
<dbReference type="InterPro" id="IPR002213">
    <property type="entry name" value="UDP_glucos_trans"/>
</dbReference>
<organism evidence="6 7">
    <name type="scientific">Chrysodeixis includens</name>
    <name type="common">Soybean looper</name>
    <name type="synonym">Pseudoplusia includens</name>
    <dbReference type="NCBI Taxonomy" id="689277"/>
    <lineage>
        <taxon>Eukaryota</taxon>
        <taxon>Metazoa</taxon>
        <taxon>Ecdysozoa</taxon>
        <taxon>Arthropoda</taxon>
        <taxon>Hexapoda</taxon>
        <taxon>Insecta</taxon>
        <taxon>Pterygota</taxon>
        <taxon>Neoptera</taxon>
        <taxon>Endopterygota</taxon>
        <taxon>Lepidoptera</taxon>
        <taxon>Glossata</taxon>
        <taxon>Ditrysia</taxon>
        <taxon>Noctuoidea</taxon>
        <taxon>Noctuidae</taxon>
        <taxon>Plusiinae</taxon>
        <taxon>Chrysodeixis</taxon>
    </lineage>
</organism>
<dbReference type="PANTHER" id="PTHR48043">
    <property type="entry name" value="EG:EG0003.4 PROTEIN-RELATED"/>
    <property type="match status" value="1"/>
</dbReference>
<dbReference type="PANTHER" id="PTHR48043:SF114">
    <property type="entry name" value="IP04436P-RELATED"/>
    <property type="match status" value="1"/>
</dbReference>
<feature type="transmembrane region" description="Helical" evidence="5">
    <location>
        <begin position="466"/>
        <end position="490"/>
    </location>
</feature>
<feature type="chain" id="PRO_5040533302" description="UDP-glucuronosyltransferase" evidence="5">
    <location>
        <begin position="17"/>
        <end position="519"/>
    </location>
</feature>
<dbReference type="EMBL" id="LR824010">
    <property type="protein sequence ID" value="CAH0625487.1"/>
    <property type="molecule type" value="Genomic_DNA"/>
</dbReference>
<dbReference type="InterPro" id="IPR050271">
    <property type="entry name" value="UDP-glycosyltransferase"/>
</dbReference>